<evidence type="ECO:0000256" key="11">
    <source>
        <dbReference type="PIRSR" id="PIRSR500134-2"/>
    </source>
</evidence>
<feature type="binding site" evidence="11">
    <location>
        <position position="306"/>
    </location>
    <ligand>
        <name>substrate</name>
    </ligand>
</feature>
<dbReference type="PIRSF" id="PIRSF000124">
    <property type="entry name" value="UDPglc_GDPman_dh"/>
    <property type="match status" value="1"/>
</dbReference>
<dbReference type="InterPro" id="IPR008927">
    <property type="entry name" value="6-PGluconate_DH-like_C_sf"/>
</dbReference>
<dbReference type="InterPro" id="IPR017476">
    <property type="entry name" value="UDP-Glc/GDP-Man"/>
</dbReference>
<protein>
    <recommendedName>
        <fullName evidence="4 9">UDP-glucose 6-dehydrogenase</fullName>
        <ecNumber evidence="3 9">1.1.1.22</ecNumber>
    </recommendedName>
</protein>
<feature type="binding site" evidence="12">
    <location>
        <position position="29"/>
    </location>
    <ligand>
        <name>NAD(+)</name>
        <dbReference type="ChEBI" id="CHEBI:57540"/>
    </ligand>
</feature>
<dbReference type="GO" id="GO:0000271">
    <property type="term" value="P:polysaccharide biosynthetic process"/>
    <property type="evidence" value="ECO:0007669"/>
    <property type="project" value="InterPro"/>
</dbReference>
<dbReference type="FunFam" id="3.40.50.720:FF:000297">
    <property type="entry name" value="UDP-glucose 6-dehydrogenase"/>
    <property type="match status" value="1"/>
</dbReference>
<evidence type="ECO:0000256" key="10">
    <source>
        <dbReference type="PIRSR" id="PIRSR500134-1"/>
    </source>
</evidence>
<keyword evidence="5" id="KW-0972">Capsule biogenesis/degradation</keyword>
<dbReference type="Pfam" id="PF00984">
    <property type="entry name" value="UDPG_MGDP_dh"/>
    <property type="match status" value="1"/>
</dbReference>
<dbReference type="SUPFAM" id="SSF52413">
    <property type="entry name" value="UDP-glucose/GDP-mannose dehydrogenase C-terminal domain"/>
    <property type="match status" value="1"/>
</dbReference>
<feature type="active site" description="Nucleophile" evidence="10">
    <location>
        <position position="253"/>
    </location>
</feature>
<feature type="domain" description="UDP-glucose/GDP-mannose dehydrogenase C-terminal" evidence="13">
    <location>
        <begin position="300"/>
        <end position="387"/>
    </location>
</feature>
<dbReference type="AlphaFoldDB" id="A0A841C8U2"/>
<accession>A0A841C8U2</accession>
<dbReference type="SUPFAM" id="SSF48179">
    <property type="entry name" value="6-phosphogluconate dehydrogenase C-terminal domain-like"/>
    <property type="match status" value="1"/>
</dbReference>
<evidence type="ECO:0000256" key="3">
    <source>
        <dbReference type="ARBA" id="ARBA00012954"/>
    </source>
</evidence>
<evidence type="ECO:0000256" key="1">
    <source>
        <dbReference type="ARBA" id="ARBA00004701"/>
    </source>
</evidence>
<evidence type="ECO:0000256" key="6">
    <source>
        <dbReference type="ARBA" id="ARBA00023002"/>
    </source>
</evidence>
<keyword evidence="7 9" id="KW-0520">NAD</keyword>
<dbReference type="GO" id="GO:0006065">
    <property type="term" value="P:UDP-glucuronate biosynthetic process"/>
    <property type="evidence" value="ECO:0007669"/>
    <property type="project" value="UniProtKB-UniPathway"/>
</dbReference>
<feature type="binding site" evidence="11">
    <location>
        <position position="250"/>
    </location>
    <ligand>
        <name>substrate</name>
    </ligand>
</feature>
<evidence type="ECO:0000256" key="7">
    <source>
        <dbReference type="ARBA" id="ARBA00023027"/>
    </source>
</evidence>
<name>A0A841C8U2_9LACT</name>
<feature type="binding site" evidence="12">
    <location>
        <position position="145"/>
    </location>
    <ligand>
        <name>NAD(+)</name>
        <dbReference type="ChEBI" id="CHEBI:57540"/>
    </ligand>
</feature>
<feature type="binding site" evidence="11">
    <location>
        <begin position="242"/>
        <end position="246"/>
    </location>
    <ligand>
        <name>substrate</name>
    </ligand>
</feature>
<dbReference type="SMART" id="SM00984">
    <property type="entry name" value="UDPG_MGDP_dh_C"/>
    <property type="match status" value="1"/>
</dbReference>
<dbReference type="InterPro" id="IPR001732">
    <property type="entry name" value="UDP-Glc/GDP-Man_DH_N"/>
</dbReference>
<dbReference type="GO" id="GO:0003979">
    <property type="term" value="F:UDP-glucose 6-dehydrogenase activity"/>
    <property type="evidence" value="ECO:0007669"/>
    <property type="project" value="UniProtKB-EC"/>
</dbReference>
<dbReference type="Pfam" id="PF03721">
    <property type="entry name" value="UDPG_MGDP_dh_N"/>
    <property type="match status" value="1"/>
</dbReference>
<proteinExistence type="inferred from homology"/>
<evidence type="ECO:0000256" key="8">
    <source>
        <dbReference type="ARBA" id="ARBA00047473"/>
    </source>
</evidence>
<dbReference type="NCBIfam" id="TIGR03026">
    <property type="entry name" value="NDP-sugDHase"/>
    <property type="match status" value="1"/>
</dbReference>
<dbReference type="InterPro" id="IPR013328">
    <property type="entry name" value="6PGD_dom2"/>
</dbReference>
<dbReference type="EC" id="1.1.1.22" evidence="3 9"/>
<evidence type="ECO:0000259" key="13">
    <source>
        <dbReference type="SMART" id="SM00984"/>
    </source>
</evidence>
<feature type="binding site" evidence="11">
    <location>
        <begin position="142"/>
        <end position="145"/>
    </location>
    <ligand>
        <name>substrate</name>
    </ligand>
</feature>
<dbReference type="InterPro" id="IPR036220">
    <property type="entry name" value="UDP-Glc/GDP-Man_DH_C_sf"/>
</dbReference>
<evidence type="ECO:0000256" key="5">
    <source>
        <dbReference type="ARBA" id="ARBA00022903"/>
    </source>
</evidence>
<gene>
    <name evidence="14" type="ORF">HNQ37_000892</name>
</gene>
<comment type="catalytic activity">
    <reaction evidence="8 9">
        <text>UDP-alpha-D-glucose + 2 NAD(+) + H2O = UDP-alpha-D-glucuronate + 2 NADH + 3 H(+)</text>
        <dbReference type="Rhea" id="RHEA:23596"/>
        <dbReference type="ChEBI" id="CHEBI:15377"/>
        <dbReference type="ChEBI" id="CHEBI:15378"/>
        <dbReference type="ChEBI" id="CHEBI:57540"/>
        <dbReference type="ChEBI" id="CHEBI:57945"/>
        <dbReference type="ChEBI" id="CHEBI:58052"/>
        <dbReference type="ChEBI" id="CHEBI:58885"/>
        <dbReference type="EC" id="1.1.1.22"/>
    </reaction>
</comment>
<dbReference type="RefSeq" id="WP_183539653.1">
    <property type="nucleotide sequence ID" value="NZ_JACHHV010000012.1"/>
</dbReference>
<feature type="binding site" evidence="11">
    <location>
        <position position="197"/>
    </location>
    <ligand>
        <name>substrate</name>
    </ligand>
</feature>
<feature type="binding site" evidence="12">
    <location>
        <position position="314"/>
    </location>
    <ligand>
        <name>NAD(+)</name>
        <dbReference type="ChEBI" id="CHEBI:57540"/>
    </ligand>
</feature>
<dbReference type="PIRSF" id="PIRSF500134">
    <property type="entry name" value="UDPglc_DH_bac"/>
    <property type="match status" value="1"/>
</dbReference>
<dbReference type="Gene3D" id="3.40.50.720">
    <property type="entry name" value="NAD(P)-binding Rossmann-like Domain"/>
    <property type="match status" value="2"/>
</dbReference>
<dbReference type="EMBL" id="JACHHV010000012">
    <property type="protein sequence ID" value="MBB5888002.1"/>
    <property type="molecule type" value="Genomic_DNA"/>
</dbReference>
<dbReference type="InterPro" id="IPR028357">
    <property type="entry name" value="UDPglc_DH_bac"/>
</dbReference>
<evidence type="ECO:0000313" key="14">
    <source>
        <dbReference type="EMBL" id="MBB5888002.1"/>
    </source>
</evidence>
<dbReference type="InterPro" id="IPR014026">
    <property type="entry name" value="UDP-Glc/GDP-Man_DH_dimer"/>
</dbReference>
<dbReference type="GO" id="GO:0051287">
    <property type="term" value="F:NAD binding"/>
    <property type="evidence" value="ECO:0007669"/>
    <property type="project" value="InterPro"/>
</dbReference>
<reference evidence="14 15" key="1">
    <citation type="submission" date="2020-08" db="EMBL/GenBank/DDBJ databases">
        <title>Genomic Encyclopedia of Type Strains, Phase IV (KMG-IV): sequencing the most valuable type-strain genomes for metagenomic binning, comparative biology and taxonomic classification.</title>
        <authorList>
            <person name="Goeker M."/>
        </authorList>
    </citation>
    <scope>NUCLEOTIDE SEQUENCE [LARGE SCALE GENOMIC DNA]</scope>
    <source>
        <strain evidence="14 15">DSM 14925</strain>
    </source>
</reference>
<evidence type="ECO:0000256" key="12">
    <source>
        <dbReference type="PIRSR" id="PIRSR500134-3"/>
    </source>
</evidence>
<evidence type="ECO:0000256" key="4">
    <source>
        <dbReference type="ARBA" id="ARBA00015132"/>
    </source>
</evidence>
<feature type="binding site" evidence="12">
    <location>
        <position position="118"/>
    </location>
    <ligand>
        <name>NAD(+)</name>
        <dbReference type="ChEBI" id="CHEBI:57540"/>
    </ligand>
</feature>
<comment type="caution">
    <text evidence="14">The sequence shown here is derived from an EMBL/GenBank/DDBJ whole genome shotgun (WGS) entry which is preliminary data.</text>
</comment>
<keyword evidence="6 9" id="KW-0560">Oxidoreductase</keyword>
<evidence type="ECO:0000256" key="2">
    <source>
        <dbReference type="ARBA" id="ARBA00006601"/>
    </source>
</evidence>
<feature type="binding site" evidence="11">
    <location>
        <position position="307"/>
    </location>
    <ligand>
        <name>substrate</name>
    </ligand>
</feature>
<comment type="pathway">
    <text evidence="1">Nucleotide-sugar biosynthesis; UDP-alpha-D-glucuronate biosynthesis; UDP-alpha-D-glucuronate from UDP-alpha-D-glucose: step 1/1.</text>
</comment>
<dbReference type="Pfam" id="PF03720">
    <property type="entry name" value="UDPG_MGDP_dh_C"/>
    <property type="match status" value="1"/>
</dbReference>
<feature type="binding site" evidence="12">
    <location>
        <position position="34"/>
    </location>
    <ligand>
        <name>NAD(+)</name>
        <dbReference type="ChEBI" id="CHEBI:57540"/>
    </ligand>
</feature>
<dbReference type="PANTHER" id="PTHR43750:SF2">
    <property type="entry name" value="UDP-GLUCOSE 6-DEHYDROGENASE"/>
    <property type="match status" value="1"/>
</dbReference>
<evidence type="ECO:0000313" key="15">
    <source>
        <dbReference type="Proteomes" id="UP000562464"/>
    </source>
</evidence>
<feature type="binding site" evidence="12">
    <location>
        <position position="256"/>
    </location>
    <ligand>
        <name>NAD(+)</name>
        <dbReference type="ChEBI" id="CHEBI:57540"/>
    </ligand>
</feature>
<dbReference type="PANTHER" id="PTHR43750">
    <property type="entry name" value="UDP-GLUCOSE 6-DEHYDROGENASE TUAD"/>
    <property type="match status" value="1"/>
</dbReference>
<dbReference type="UniPathway" id="UPA00038">
    <property type="reaction ID" value="UER00491"/>
</dbReference>
<keyword evidence="15" id="KW-1185">Reference proteome</keyword>
<sequence length="388" mass="43394">MKIAVVGTGYVGLSISVLLAQHNEVVALDIIPEKVASINSKRSPIVDKEIEEFLASKDLNLIATTDTEMAIKGSEFVIVATPTSYDDLKKYFNTDSVEEVIEEVLELSPKATIMIKSTIPVGFVIKMREKYGVDNIIFSPEFLREGRALYDNLYPSRIVIGEQSERASQFAGLLLEGAVKKDVPVLLTNPTEAEAIKLFSNTYLALRVAYFNELDTYAEIRGLSTKQIIDGVGLDPRIGTHYNNPSFGYGGYCLPKDTKQLLANYQDVPENLIEAIVASNSTRKDHIAEVILKREPSVVGIYRLTMKSDSDNFRSSSIQGIMKRIKAKGIEVVVYEPTLKEDNFFHSRVIRDLEEFKKLSDVIVSNRFAKELADVEGKVYTRDLFGRD</sequence>
<dbReference type="Proteomes" id="UP000562464">
    <property type="component" value="Unassembled WGS sequence"/>
</dbReference>
<comment type="similarity">
    <text evidence="2 9">Belongs to the UDP-glucose/GDP-mannose dehydrogenase family.</text>
</comment>
<dbReference type="SUPFAM" id="SSF51735">
    <property type="entry name" value="NAD(P)-binding Rossmann-fold domains"/>
    <property type="match status" value="1"/>
</dbReference>
<dbReference type="Gene3D" id="1.10.1040.10">
    <property type="entry name" value="N-(1-d-carboxylethyl)-l-norvaline Dehydrogenase, domain 2"/>
    <property type="match status" value="1"/>
</dbReference>
<dbReference type="InterPro" id="IPR036291">
    <property type="entry name" value="NAD(P)-bd_dom_sf"/>
</dbReference>
<feature type="binding site" evidence="11">
    <location>
        <position position="388"/>
    </location>
    <ligand>
        <name>substrate</name>
    </ligand>
</feature>
<organism evidence="14 15">
    <name type="scientific">Lactovum miscens</name>
    <dbReference type="NCBI Taxonomy" id="190387"/>
    <lineage>
        <taxon>Bacteria</taxon>
        <taxon>Bacillati</taxon>
        <taxon>Bacillota</taxon>
        <taxon>Bacilli</taxon>
        <taxon>Lactobacillales</taxon>
        <taxon>Streptococcaceae</taxon>
        <taxon>Lactovum</taxon>
    </lineage>
</organism>
<dbReference type="InterPro" id="IPR014027">
    <property type="entry name" value="UDP-Glc/GDP-Man_DH_C"/>
</dbReference>
<feature type="binding site" evidence="12">
    <location>
        <position position="83"/>
    </location>
    <ligand>
        <name>NAD(+)</name>
        <dbReference type="ChEBI" id="CHEBI:57540"/>
    </ligand>
</feature>
<evidence type="ECO:0000256" key="9">
    <source>
        <dbReference type="PIRNR" id="PIRNR000124"/>
    </source>
</evidence>